<dbReference type="AlphaFoldDB" id="A0A173SBN5"/>
<evidence type="ECO:0000313" key="3">
    <source>
        <dbReference type="EMBL" id="CUM87701.1"/>
    </source>
</evidence>
<keyword evidence="2" id="KW-0472">Membrane</keyword>
<reference evidence="3 4" key="1">
    <citation type="submission" date="2015-09" db="EMBL/GenBank/DDBJ databases">
        <authorList>
            <consortium name="Pathogen Informatics"/>
        </authorList>
    </citation>
    <scope>NUCLEOTIDE SEQUENCE [LARGE SCALE GENOMIC DNA]</scope>
    <source>
        <strain evidence="3 4">2789STDY5834961</strain>
    </source>
</reference>
<feature type="transmembrane region" description="Helical" evidence="2">
    <location>
        <begin position="6"/>
        <end position="28"/>
    </location>
</feature>
<gene>
    <name evidence="3" type="ORF">ERS852573_00940</name>
</gene>
<evidence type="ECO:0000256" key="1">
    <source>
        <dbReference type="SAM" id="Coils"/>
    </source>
</evidence>
<keyword evidence="1" id="KW-0175">Coiled coil</keyword>
<dbReference type="RefSeq" id="WP_055213819.1">
    <property type="nucleotide sequence ID" value="NZ_CYXO01000004.1"/>
</dbReference>
<sequence>MITSFIIMGLVVLAFPPAIIIFIIYKICDFISDVNRLNKEKKRRLIEQEEAKKRAKQMAEQKQILREKKISERKKWEEIERNALKRNAELREQDEQDNYEQYKELSKW</sequence>
<evidence type="ECO:0000313" key="4">
    <source>
        <dbReference type="Proteomes" id="UP000095597"/>
    </source>
</evidence>
<keyword evidence="2" id="KW-1133">Transmembrane helix</keyword>
<protein>
    <submittedName>
        <fullName evidence="3">Uncharacterized protein</fullName>
    </submittedName>
</protein>
<feature type="coiled-coil region" evidence="1">
    <location>
        <begin position="31"/>
        <end position="105"/>
    </location>
</feature>
<organism evidence="3 4">
    <name type="scientific">Dorea longicatena</name>
    <dbReference type="NCBI Taxonomy" id="88431"/>
    <lineage>
        <taxon>Bacteria</taxon>
        <taxon>Bacillati</taxon>
        <taxon>Bacillota</taxon>
        <taxon>Clostridia</taxon>
        <taxon>Lachnospirales</taxon>
        <taxon>Lachnospiraceae</taxon>
        <taxon>Dorea</taxon>
    </lineage>
</organism>
<evidence type="ECO:0000256" key="2">
    <source>
        <dbReference type="SAM" id="Phobius"/>
    </source>
</evidence>
<keyword evidence="2" id="KW-0812">Transmembrane</keyword>
<proteinExistence type="predicted"/>
<accession>A0A173SBN5</accession>
<dbReference type="Proteomes" id="UP000095597">
    <property type="component" value="Unassembled WGS sequence"/>
</dbReference>
<name>A0A173SBN5_9FIRM</name>
<dbReference type="EMBL" id="CYXO01000004">
    <property type="protein sequence ID" value="CUM87701.1"/>
    <property type="molecule type" value="Genomic_DNA"/>
</dbReference>